<evidence type="ECO:0000313" key="3">
    <source>
        <dbReference type="Proteomes" id="UP001057753"/>
    </source>
</evidence>
<keyword evidence="3" id="KW-1185">Reference proteome</keyword>
<proteinExistence type="predicted"/>
<reference evidence="2" key="1">
    <citation type="submission" date="2020-06" db="EMBL/GenBank/DDBJ databases">
        <title>Insight into the genomes of haloalkaliphilic bacilli from Kenyan soda lakes.</title>
        <authorList>
            <person name="Mwirichia R."/>
            <person name="Villamizar G.C."/>
            <person name="Poehlein A."/>
            <person name="Mugweru J."/>
            <person name="Kipnyargis A."/>
            <person name="Kiplimo D."/>
            <person name="Orwa P."/>
            <person name="Daniel R."/>
        </authorList>
    </citation>
    <scope>NUCLEOTIDE SEQUENCE</scope>
    <source>
        <strain evidence="2">B1096_S55</strain>
    </source>
</reference>
<feature type="region of interest" description="Disordered" evidence="1">
    <location>
        <begin position="297"/>
        <end position="316"/>
    </location>
</feature>
<organism evidence="2 3">
    <name type="scientific">Salipaludibacillus agaradhaerens</name>
    <name type="common">Bacillus agaradhaerens</name>
    <dbReference type="NCBI Taxonomy" id="76935"/>
    <lineage>
        <taxon>Bacteria</taxon>
        <taxon>Bacillati</taxon>
        <taxon>Bacillota</taxon>
        <taxon>Bacilli</taxon>
        <taxon>Bacillales</taxon>
        <taxon>Bacillaceae</taxon>
    </lineage>
</organism>
<accession>A0A9Q4AZ65</accession>
<dbReference type="OrthoDB" id="2433183at2"/>
<comment type="caution">
    <text evidence="2">The sequence shown here is derived from an EMBL/GenBank/DDBJ whole genome shotgun (WGS) entry which is preliminary data.</text>
</comment>
<sequence>MAQLVKLSDYVSRYEIDIYRYPSRYVRLKRERWERVRQDWETRKKGFQDLPLWHSYEDNSESFIQKSLRKLPWKKSEIQEEVELPTRTEITHHSLEKLKQSFREELFQFQLNWASSTISEKSHVKRSYYYDKFLYYLLQNLPDTFFVFYEPVFFMKKAPVDLDVIILTPTELWLIKPLSGNDHTIYQTETDRFWKKSENGVEERLLNPFVTLKRMKTVVETILTENHITLPVKMAVVAKDSFIDVPPVSKRVNLVDKRQIENFKKLLLKNQTPIKHQQLKVAETLLAHSLTISENRLQEEIDEEQREETDSRIEND</sequence>
<protein>
    <submittedName>
        <fullName evidence="2">NERD domain-containing protein</fullName>
    </submittedName>
</protein>
<evidence type="ECO:0000256" key="1">
    <source>
        <dbReference type="SAM" id="MobiDB-lite"/>
    </source>
</evidence>
<gene>
    <name evidence="2" type="ORF">HXA33_02835</name>
</gene>
<name>A0A9Q4AZ65_SALAG</name>
<evidence type="ECO:0000313" key="2">
    <source>
        <dbReference type="EMBL" id="MCR6095467.1"/>
    </source>
</evidence>
<dbReference type="RefSeq" id="WP_078579473.1">
    <property type="nucleotide sequence ID" value="NZ_JABXYM010000001.1"/>
</dbReference>
<dbReference type="AlphaFoldDB" id="A0A9Q4AZ65"/>
<dbReference type="Proteomes" id="UP001057753">
    <property type="component" value="Unassembled WGS sequence"/>
</dbReference>
<dbReference type="EMBL" id="JABXYM010000001">
    <property type="protein sequence ID" value="MCR6095467.1"/>
    <property type="molecule type" value="Genomic_DNA"/>
</dbReference>